<dbReference type="AlphaFoldDB" id="A0A0A7PML6"/>
<evidence type="ECO:0000313" key="5">
    <source>
        <dbReference type="Proteomes" id="UP000030907"/>
    </source>
</evidence>
<proteinExistence type="inferred from homology"/>
<dbReference type="GO" id="GO:0003955">
    <property type="term" value="F:NAD(P)H dehydrogenase (quinone) activity"/>
    <property type="evidence" value="ECO:0007669"/>
    <property type="project" value="TreeGrafter"/>
</dbReference>
<keyword evidence="2" id="KW-0560">Oxidoreductase</keyword>
<accession>A0A0A7PML6</accession>
<dbReference type="Gene3D" id="3.40.50.360">
    <property type="match status" value="1"/>
</dbReference>
<dbReference type="InterPro" id="IPR003680">
    <property type="entry name" value="Flavodoxin_fold"/>
</dbReference>
<name>A0A0A7PML6_9SPHN</name>
<dbReference type="PANTHER" id="PTHR10204">
    <property type="entry name" value="NAD P H OXIDOREDUCTASE-RELATED"/>
    <property type="match status" value="1"/>
</dbReference>
<evidence type="ECO:0000256" key="1">
    <source>
        <dbReference type="ARBA" id="ARBA00006252"/>
    </source>
</evidence>
<evidence type="ECO:0000313" key="4">
    <source>
        <dbReference type="EMBL" id="AJA11351.1"/>
    </source>
</evidence>
<dbReference type="InterPro" id="IPR051545">
    <property type="entry name" value="NAD(P)H_dehydrogenase_qn"/>
</dbReference>
<keyword evidence="5" id="KW-1185">Reference proteome</keyword>
<dbReference type="OrthoDB" id="9798454at2"/>
<dbReference type="SUPFAM" id="SSF52218">
    <property type="entry name" value="Flavoproteins"/>
    <property type="match status" value="1"/>
</dbReference>
<dbReference type="KEGG" id="sphk:SKP52_22515"/>
<evidence type="ECO:0000259" key="3">
    <source>
        <dbReference type="Pfam" id="PF02525"/>
    </source>
</evidence>
<dbReference type="RefSeq" id="WP_039578885.1">
    <property type="nucleotide sequence ID" value="NZ_CP009122.1"/>
</dbReference>
<protein>
    <submittedName>
        <fullName evidence="4">Putative NAD(P)H dehydrogenase</fullName>
    </submittedName>
</protein>
<sequence>MKARRITLIDRHPDPDPGRFVHALADAYAAAALAAGHDVRRIAVAGLAFDLLESRAEWEEGPLPPAIAEAQDDIAWAEHLAIFYPLWLGDLPARLKGFFEQVMRPGFAFQPKAKGLPEKRLKGRTAHIVVTMGMPALFYRVYFRAHSLRSLERNILGFVGITPTERSIVGNVEGDAKHRTTWLETMTEYGAAAR</sequence>
<organism evidence="4 5">
    <name type="scientific">Sphingopyxis fribergensis</name>
    <dbReference type="NCBI Taxonomy" id="1515612"/>
    <lineage>
        <taxon>Bacteria</taxon>
        <taxon>Pseudomonadati</taxon>
        <taxon>Pseudomonadota</taxon>
        <taxon>Alphaproteobacteria</taxon>
        <taxon>Sphingomonadales</taxon>
        <taxon>Sphingomonadaceae</taxon>
        <taxon>Sphingopyxis</taxon>
    </lineage>
</organism>
<dbReference type="Proteomes" id="UP000030907">
    <property type="component" value="Chromosome"/>
</dbReference>
<dbReference type="STRING" id="1515612.SKP52_22515"/>
<dbReference type="HOGENOM" id="CLU_058643_1_0_5"/>
<feature type="domain" description="Flavodoxin-like fold" evidence="3">
    <location>
        <begin position="5"/>
        <end position="177"/>
    </location>
</feature>
<gene>
    <name evidence="4" type="ORF">SKP52_22515</name>
</gene>
<dbReference type="InterPro" id="IPR029039">
    <property type="entry name" value="Flavoprotein-like_sf"/>
</dbReference>
<reference evidence="4 5" key="1">
    <citation type="journal article" date="2015" name="Int. J. Syst. Evol. Microbiol.">
        <title>Description of Sphingopyxis fribergensis sp. nov. - a soil bacterium with the ability to degrade styrene and phenylacetic acid.</title>
        <authorList>
            <person name="Oelschlagel M."/>
            <person name="Ruckert C."/>
            <person name="Kalinowski J."/>
            <person name="Schmidt G."/>
            <person name="Schlomann M."/>
            <person name="Tischler D."/>
        </authorList>
    </citation>
    <scope>NUCLEOTIDE SEQUENCE [LARGE SCALE GENOMIC DNA]</scope>
    <source>
        <strain evidence="4 5">Kp5.2</strain>
    </source>
</reference>
<dbReference type="Pfam" id="PF02525">
    <property type="entry name" value="Flavodoxin_2"/>
    <property type="match status" value="1"/>
</dbReference>
<evidence type="ECO:0000256" key="2">
    <source>
        <dbReference type="ARBA" id="ARBA00023002"/>
    </source>
</evidence>
<dbReference type="EMBL" id="CP009122">
    <property type="protein sequence ID" value="AJA11351.1"/>
    <property type="molecule type" value="Genomic_DNA"/>
</dbReference>
<dbReference type="PANTHER" id="PTHR10204:SF34">
    <property type="entry name" value="NAD(P)H DEHYDROGENASE [QUINONE] 1 ISOFORM 1"/>
    <property type="match status" value="1"/>
</dbReference>
<dbReference type="GO" id="GO:0005829">
    <property type="term" value="C:cytosol"/>
    <property type="evidence" value="ECO:0007669"/>
    <property type="project" value="TreeGrafter"/>
</dbReference>
<comment type="similarity">
    <text evidence="1">Belongs to the NAD(P)H dehydrogenase (quinone) family.</text>
</comment>